<dbReference type="AlphaFoldDB" id="A0AB73T1A6"/>
<sequence>MATIDLIVLGMVKNEPLSAYDIQKMVEYRNISRWVKISTPSIYKKVIQLEKKGLIKGILVKEGKMAEKAVYSLTGDGEKEFEKLMLGIASEPVNIFLDFNAVIVNLDSLSPEKQKICLDNIESSVKTMKMYLEENMSMKENNPEIPETGKAVLRQQFILAQAIEAWIASVKENF</sequence>
<reference evidence="2 3" key="1">
    <citation type="submission" date="2018-05" db="EMBL/GenBank/DDBJ databases">
        <authorList>
            <person name="Goeker M."/>
            <person name="Huntemann M."/>
            <person name="Clum A."/>
            <person name="Pillay M."/>
            <person name="Palaniappan K."/>
            <person name="Varghese N."/>
            <person name="Mikhailova N."/>
            <person name="Stamatis D."/>
            <person name="Reddy T."/>
            <person name="Daum C."/>
            <person name="Shapiro N."/>
            <person name="Ivanova N."/>
            <person name="Kyrpides N."/>
            <person name="Woyke T."/>
        </authorList>
    </citation>
    <scope>NUCLEOTIDE SEQUENCE [LARGE SCALE GENOMIC DNA]</scope>
    <source>
        <strain evidence="2 3">DSM 26524</strain>
    </source>
</reference>
<feature type="domain" description="Transcription regulator PadR N-terminal" evidence="1">
    <location>
        <begin position="8"/>
        <end position="82"/>
    </location>
</feature>
<dbReference type="RefSeq" id="WP_109747742.1">
    <property type="nucleotide sequence ID" value="NZ_JANKBI010000013.1"/>
</dbReference>
<proteinExistence type="predicted"/>
<organism evidence="2 3">
    <name type="scientific">Murimonas intestini</name>
    <dbReference type="NCBI Taxonomy" id="1337051"/>
    <lineage>
        <taxon>Bacteria</taxon>
        <taxon>Bacillati</taxon>
        <taxon>Bacillota</taxon>
        <taxon>Clostridia</taxon>
        <taxon>Lachnospirales</taxon>
        <taxon>Lachnospiraceae</taxon>
        <taxon>Murimonas</taxon>
    </lineage>
</organism>
<comment type="caution">
    <text evidence="2">The sequence shown here is derived from an EMBL/GenBank/DDBJ whole genome shotgun (WGS) entry which is preliminary data.</text>
</comment>
<dbReference type="SUPFAM" id="SSF46785">
    <property type="entry name" value="Winged helix' DNA-binding domain"/>
    <property type="match status" value="1"/>
</dbReference>
<dbReference type="InterPro" id="IPR036390">
    <property type="entry name" value="WH_DNA-bd_sf"/>
</dbReference>
<dbReference type="InterPro" id="IPR036388">
    <property type="entry name" value="WH-like_DNA-bd_sf"/>
</dbReference>
<dbReference type="Gene3D" id="1.10.10.10">
    <property type="entry name" value="Winged helix-like DNA-binding domain superfamily/Winged helix DNA-binding domain"/>
    <property type="match status" value="1"/>
</dbReference>
<dbReference type="InterPro" id="IPR052509">
    <property type="entry name" value="Metal_resp_DNA-bind_regulator"/>
</dbReference>
<accession>A0AB73T1A6</accession>
<evidence type="ECO:0000313" key="2">
    <source>
        <dbReference type="EMBL" id="PWJ73562.1"/>
    </source>
</evidence>
<protein>
    <submittedName>
        <fullName evidence="2">PadR family transcriptional regulator</fullName>
    </submittedName>
</protein>
<evidence type="ECO:0000313" key="3">
    <source>
        <dbReference type="Proteomes" id="UP000245412"/>
    </source>
</evidence>
<name>A0AB73T1A6_9FIRM</name>
<dbReference type="Proteomes" id="UP000245412">
    <property type="component" value="Unassembled WGS sequence"/>
</dbReference>
<dbReference type="Pfam" id="PF03551">
    <property type="entry name" value="PadR"/>
    <property type="match status" value="1"/>
</dbReference>
<evidence type="ECO:0000259" key="1">
    <source>
        <dbReference type="Pfam" id="PF03551"/>
    </source>
</evidence>
<keyword evidence="3" id="KW-1185">Reference proteome</keyword>
<dbReference type="InterPro" id="IPR005149">
    <property type="entry name" value="Tscrpt_reg_PadR_N"/>
</dbReference>
<dbReference type="EMBL" id="QGGY01000012">
    <property type="protein sequence ID" value="PWJ73562.1"/>
    <property type="molecule type" value="Genomic_DNA"/>
</dbReference>
<gene>
    <name evidence="2" type="ORF">C7383_112137</name>
</gene>
<dbReference type="PANTHER" id="PTHR33169">
    <property type="entry name" value="PADR-FAMILY TRANSCRIPTIONAL REGULATOR"/>
    <property type="match status" value="1"/>
</dbReference>
<dbReference type="PANTHER" id="PTHR33169:SF14">
    <property type="entry name" value="TRANSCRIPTIONAL REGULATOR RV3488"/>
    <property type="match status" value="1"/>
</dbReference>